<dbReference type="EMBL" id="JADBEM010000001">
    <property type="protein sequence ID" value="MBE1604147.1"/>
    <property type="molecule type" value="Genomic_DNA"/>
</dbReference>
<sequence>MVILPRRVTITTLTKVSMRRTLSVAKSRSGPSGAVAVAAALHRSTFRNVARRGVATTGRGGYPA</sequence>
<keyword evidence="1" id="KW-0347">Helicase</keyword>
<name>A0A927MQ45_9ACTN</name>
<keyword evidence="1" id="KW-0378">Hydrolase</keyword>
<comment type="caution">
    <text evidence="1">The sequence shown here is derived from an EMBL/GenBank/DDBJ whole genome shotgun (WGS) entry which is preliminary data.</text>
</comment>
<organism evidence="1 2">
    <name type="scientific">Actinopolymorpha pittospori</name>
    <dbReference type="NCBI Taxonomy" id="648752"/>
    <lineage>
        <taxon>Bacteria</taxon>
        <taxon>Bacillati</taxon>
        <taxon>Actinomycetota</taxon>
        <taxon>Actinomycetes</taxon>
        <taxon>Propionibacteriales</taxon>
        <taxon>Actinopolymorphaceae</taxon>
        <taxon>Actinopolymorpha</taxon>
    </lineage>
</organism>
<keyword evidence="1" id="KW-0547">Nucleotide-binding</keyword>
<keyword evidence="2" id="KW-1185">Reference proteome</keyword>
<dbReference type="AlphaFoldDB" id="A0A927MQ45"/>
<evidence type="ECO:0000313" key="1">
    <source>
        <dbReference type="EMBL" id="MBE1604147.1"/>
    </source>
</evidence>
<protein>
    <submittedName>
        <fullName evidence="1">Replicative DNA helicase</fullName>
    </submittedName>
</protein>
<dbReference type="Proteomes" id="UP000638648">
    <property type="component" value="Unassembled WGS sequence"/>
</dbReference>
<keyword evidence="1" id="KW-0067">ATP-binding</keyword>
<proteinExistence type="predicted"/>
<gene>
    <name evidence="1" type="ORF">HEB94_000995</name>
</gene>
<accession>A0A927MQ45</accession>
<dbReference type="GO" id="GO:0004386">
    <property type="term" value="F:helicase activity"/>
    <property type="evidence" value="ECO:0007669"/>
    <property type="project" value="UniProtKB-KW"/>
</dbReference>
<evidence type="ECO:0000313" key="2">
    <source>
        <dbReference type="Proteomes" id="UP000638648"/>
    </source>
</evidence>
<reference evidence="1" key="1">
    <citation type="submission" date="2020-10" db="EMBL/GenBank/DDBJ databases">
        <title>Sequencing the genomes of 1000 actinobacteria strains.</title>
        <authorList>
            <person name="Klenk H.-P."/>
        </authorList>
    </citation>
    <scope>NUCLEOTIDE SEQUENCE</scope>
    <source>
        <strain evidence="1">DSM 45354</strain>
    </source>
</reference>